<dbReference type="CDD" id="cd00483">
    <property type="entry name" value="HPPK"/>
    <property type="match status" value="1"/>
</dbReference>
<dbReference type="InterPro" id="IPR019665">
    <property type="entry name" value="OxRdtase/DH_put_Rossmann_dom"/>
</dbReference>
<dbReference type="AlphaFoldDB" id="A0A2N3G7A1"/>
<dbReference type="SUPFAM" id="SSF55083">
    <property type="entry name" value="6-hydroxymethyl-7,8-dihydropterin pyrophosphokinase, HPPK"/>
    <property type="match status" value="1"/>
</dbReference>
<dbReference type="Pfam" id="PF10727">
    <property type="entry name" value="Rossmann-like"/>
    <property type="match status" value="1"/>
</dbReference>
<keyword evidence="7" id="KW-0067">ATP-binding</keyword>
<dbReference type="PANTHER" id="PTHR40459:SF1">
    <property type="entry name" value="CONSERVED HYPOTHETICAL ALANINE AND LEUCINE RICH PROTEIN"/>
    <property type="match status" value="1"/>
</dbReference>
<dbReference type="EC" id="2.7.6.3" evidence="3"/>
<dbReference type="InterPro" id="IPR035907">
    <property type="entry name" value="Hppk_sf"/>
</dbReference>
<dbReference type="NCBIfam" id="TIGR01498">
    <property type="entry name" value="folK"/>
    <property type="match status" value="1"/>
</dbReference>
<dbReference type="SUPFAM" id="SSF51735">
    <property type="entry name" value="NAD(P)-binding Rossmann-fold domains"/>
    <property type="match status" value="1"/>
</dbReference>
<dbReference type="GO" id="GO:0003848">
    <property type="term" value="F:2-amino-4-hydroxy-6-hydroxymethyldihydropteridine diphosphokinase activity"/>
    <property type="evidence" value="ECO:0007669"/>
    <property type="project" value="UniProtKB-EC"/>
</dbReference>
<sequence length="467" mass="49305">MSRAFIGMGSNMEDRLEHLKAGIGALAAAAPDVIIVSKSSVYGSAPVGMTDQPDFLNAVVAVETTFDPYELLSLLHEIESERGRKRIAHWGPRTLDLDILMFGDLEQDDPRLTLPHPRLTERCFALAPLLEIDPAAALPDGTPLQSAREKLGDAQGVWRVGDLMTPAADRTETIAVIGAGKVGTAIARALSTKGYRVVAVADLKKDARERAASLAGSRPFESCVEAAARADVVIITTPDGAIEGVCGDISGSNASLVGKKFIHMSGALPLAALETAASRGADTLSIHPIATFADLMSAERFLPGSAFGVTCDLALLPWARDFVSAMGGRTLVVADGDKVLYHSAAVVACNLLAMVSYGAYVIARRLGFRDEETSQAFGPLAAATVENVSALGPASALTGPLARGDIGTIRAHIDVLEKFDPGLAEMYRAVSLWGLRLTEECGELDMGVIEQMKEILNRGQATSTAQR</sequence>
<dbReference type="Pfam" id="PF01288">
    <property type="entry name" value="HPPK"/>
    <property type="match status" value="1"/>
</dbReference>
<protein>
    <recommendedName>
        <fullName evidence="3">2-amino-4-hydroxy-6-hydroxymethyldihydropteridine diphosphokinase</fullName>
        <ecNumber evidence="3">2.7.6.3</ecNumber>
    </recommendedName>
</protein>
<name>A0A2N3G7A1_9ACTN</name>
<evidence type="ECO:0000313" key="11">
    <source>
        <dbReference type="Proteomes" id="UP000233654"/>
    </source>
</evidence>
<keyword evidence="5" id="KW-0547">Nucleotide-binding</keyword>
<keyword evidence="4" id="KW-0808">Transferase</keyword>
<dbReference type="SUPFAM" id="SSF48179">
    <property type="entry name" value="6-phosphogluconate dehydrogenase C-terminal domain-like"/>
    <property type="match status" value="1"/>
</dbReference>
<dbReference type="InterPro" id="IPR000550">
    <property type="entry name" value="Hppk"/>
</dbReference>
<proteinExistence type="predicted"/>
<keyword evidence="8" id="KW-0289">Folate biosynthesis</keyword>
<dbReference type="GO" id="GO:0005524">
    <property type="term" value="F:ATP binding"/>
    <property type="evidence" value="ECO:0007669"/>
    <property type="project" value="UniProtKB-KW"/>
</dbReference>
<dbReference type="GO" id="GO:0016301">
    <property type="term" value="F:kinase activity"/>
    <property type="evidence" value="ECO:0007669"/>
    <property type="project" value="UniProtKB-KW"/>
</dbReference>
<comment type="catalytic activity">
    <reaction evidence="1">
        <text>6-hydroxymethyl-7,8-dihydropterin + ATP = (7,8-dihydropterin-6-yl)methyl diphosphate + AMP + H(+)</text>
        <dbReference type="Rhea" id="RHEA:11412"/>
        <dbReference type="ChEBI" id="CHEBI:15378"/>
        <dbReference type="ChEBI" id="CHEBI:30616"/>
        <dbReference type="ChEBI" id="CHEBI:44841"/>
        <dbReference type="ChEBI" id="CHEBI:72950"/>
        <dbReference type="ChEBI" id="CHEBI:456215"/>
        <dbReference type="EC" id="2.7.6.3"/>
    </reaction>
</comment>
<dbReference type="EMBL" id="PHEX01000011">
    <property type="protein sequence ID" value="PKQ28590.1"/>
    <property type="molecule type" value="Genomic_DNA"/>
</dbReference>
<evidence type="ECO:0000256" key="3">
    <source>
        <dbReference type="ARBA" id="ARBA00013253"/>
    </source>
</evidence>
<dbReference type="InterPro" id="IPR008927">
    <property type="entry name" value="6-PGluconate_DH-like_C_sf"/>
</dbReference>
<dbReference type="Gene3D" id="3.40.50.720">
    <property type="entry name" value="NAD(P)-binding Rossmann-like Domain"/>
    <property type="match status" value="1"/>
</dbReference>
<dbReference type="Gene3D" id="1.10.1040.20">
    <property type="entry name" value="ProC-like, C-terminal domain"/>
    <property type="match status" value="1"/>
</dbReference>
<evidence type="ECO:0000256" key="5">
    <source>
        <dbReference type="ARBA" id="ARBA00022741"/>
    </source>
</evidence>
<dbReference type="Gene3D" id="3.30.70.560">
    <property type="entry name" value="7,8-Dihydro-6-hydroxymethylpterin-pyrophosphokinase HPPK"/>
    <property type="match status" value="1"/>
</dbReference>
<evidence type="ECO:0000256" key="2">
    <source>
        <dbReference type="ARBA" id="ARBA00005051"/>
    </source>
</evidence>
<dbReference type="Pfam" id="PF10728">
    <property type="entry name" value="DUF2520"/>
    <property type="match status" value="1"/>
</dbReference>
<evidence type="ECO:0000256" key="7">
    <source>
        <dbReference type="ARBA" id="ARBA00022840"/>
    </source>
</evidence>
<dbReference type="InterPro" id="IPR037108">
    <property type="entry name" value="TM1727-like_C_sf"/>
</dbReference>
<evidence type="ECO:0000313" key="10">
    <source>
        <dbReference type="EMBL" id="PKQ28590.1"/>
    </source>
</evidence>
<dbReference type="UniPathway" id="UPA00077">
    <property type="reaction ID" value="UER00155"/>
</dbReference>
<evidence type="ECO:0000256" key="8">
    <source>
        <dbReference type="ARBA" id="ARBA00022909"/>
    </source>
</evidence>
<feature type="domain" description="7,8-dihydro-6-hydroxymethylpterin-pyrophosphokinase" evidence="9">
    <location>
        <begin position="89"/>
        <end position="100"/>
    </location>
</feature>
<dbReference type="GO" id="GO:0046654">
    <property type="term" value="P:tetrahydrofolate biosynthetic process"/>
    <property type="evidence" value="ECO:0007669"/>
    <property type="project" value="UniProtKB-UniPathway"/>
</dbReference>
<accession>A0A2N3G7A1</accession>
<dbReference type="InterPro" id="IPR036291">
    <property type="entry name" value="NAD(P)-bd_dom_sf"/>
</dbReference>
<evidence type="ECO:0000256" key="1">
    <source>
        <dbReference type="ARBA" id="ARBA00000198"/>
    </source>
</evidence>
<dbReference type="GO" id="GO:0046656">
    <property type="term" value="P:folic acid biosynthetic process"/>
    <property type="evidence" value="ECO:0007669"/>
    <property type="project" value="UniProtKB-KW"/>
</dbReference>
<dbReference type="InterPro" id="IPR018931">
    <property type="entry name" value="DUF2520"/>
</dbReference>
<reference evidence="10 11" key="1">
    <citation type="journal article" date="2017" name="ISME J.">
        <title>Potential for microbial H2 and metal transformations associated with novel bacteria and archaea in deep terrestrial subsurface sediments.</title>
        <authorList>
            <person name="Hernsdorf A.W."/>
            <person name="Amano Y."/>
            <person name="Miyakawa K."/>
            <person name="Ise K."/>
            <person name="Suzuki Y."/>
            <person name="Anantharaman K."/>
            <person name="Probst A."/>
            <person name="Burstein D."/>
            <person name="Thomas B.C."/>
            <person name="Banfield J.F."/>
        </authorList>
    </citation>
    <scope>NUCLEOTIDE SEQUENCE [LARGE SCALE GENOMIC DNA]</scope>
    <source>
        <strain evidence="10">HGW-Actinobacteria-3</strain>
    </source>
</reference>
<organism evidence="10 11">
    <name type="scientific">Candidatus Anoxymicrobium japonicum</name>
    <dbReference type="NCBI Taxonomy" id="2013648"/>
    <lineage>
        <taxon>Bacteria</taxon>
        <taxon>Bacillati</taxon>
        <taxon>Actinomycetota</taxon>
        <taxon>Candidatus Geothermincolia</taxon>
        <taxon>Candidatus Geothermincolales</taxon>
        <taxon>Candidatus Anoxymicrobiaceae</taxon>
        <taxon>Candidatus Anoxymicrobium</taxon>
    </lineage>
</organism>
<keyword evidence="6 10" id="KW-0418">Kinase</keyword>
<dbReference type="PANTHER" id="PTHR40459">
    <property type="entry name" value="CONSERVED HYPOTHETICAL ALANINE AND LEUCINE RICH PROTEIN"/>
    <property type="match status" value="1"/>
</dbReference>
<comment type="pathway">
    <text evidence="2">Cofactor biosynthesis; tetrahydrofolate biosynthesis; 2-amino-4-hydroxy-6-hydroxymethyl-7,8-dihydropteridine diphosphate from 7,8-dihydroneopterin triphosphate: step 4/4.</text>
</comment>
<evidence type="ECO:0000256" key="6">
    <source>
        <dbReference type="ARBA" id="ARBA00022777"/>
    </source>
</evidence>
<dbReference type="PROSITE" id="PS00794">
    <property type="entry name" value="HPPK"/>
    <property type="match status" value="1"/>
</dbReference>
<evidence type="ECO:0000259" key="9">
    <source>
        <dbReference type="PROSITE" id="PS00794"/>
    </source>
</evidence>
<gene>
    <name evidence="10" type="primary">folK</name>
    <name evidence="10" type="ORF">CVT63_02065</name>
</gene>
<comment type="caution">
    <text evidence="10">The sequence shown here is derived from an EMBL/GenBank/DDBJ whole genome shotgun (WGS) entry which is preliminary data.</text>
</comment>
<dbReference type="Proteomes" id="UP000233654">
    <property type="component" value="Unassembled WGS sequence"/>
</dbReference>
<evidence type="ECO:0000256" key="4">
    <source>
        <dbReference type="ARBA" id="ARBA00022679"/>
    </source>
</evidence>